<gene>
    <name evidence="2" type="ORF">HW270_05550</name>
</gene>
<comment type="caution">
    <text evidence="2">The sequence shown here is derived from an EMBL/GenBank/DDBJ whole genome shotgun (WGS) entry which is preliminary data.</text>
</comment>
<accession>A0A7Y8VRZ3</accession>
<dbReference type="AlphaFoldDB" id="A0A7Y8VRZ3"/>
<evidence type="ECO:0000313" key="2">
    <source>
        <dbReference type="EMBL" id="NWO23528.1"/>
    </source>
</evidence>
<sequence length="823" mass="92715">MNIEKKNIFLQNTKRELPYTSQQKRVSHDYPVRENPHQHVQRILDQLMRCQERDLSSEQVAAIRCKSGLYLEFEGVASKEMKVNSLEDLRQGIRLLNVREDEGVIKATVYVPEGKESCFLRKAEAYRDSIDIAETPKNNDLICSIEKISVAVVESFWVGEKSMIPTQSKSWCEIWLRFDKQNVKIAKEDFRECCEQNNIDCKEQYIKFPERLVFLAHTNREDIKNLIVGCDFVAEIRKAPETTNFFDELSGAEQNEWVQELIQRTIFNETNTAVCLLDTGLEGGHPLIKPALVNNGIQSVNPSWGINDQQGHGTEMAGIAIYYDLQKKLGSSDDIDINHQIESVKILPPNGSNAPELYGAITEQAVAMTEIQNSSLERCFCMAVTAPTDSVSDGRPSSWSGALDGIAAGVDNGDSKRLIIVSAGNVEPSEFVTSLYPDANRLHGVENPAQAWNALTVGAYNDDVQIVDKGLNGFMPVAESGELSPYSSTSLMWDKKWPVKPEILCNGSNVATNGEDYTNCMDFSLLTTSHKYLQHSFSTIWATSAATAQASWMAAELFAVYPGIWPETVRGLIVHSARWTEKMKHQFCKDDKKTTGRKELIRTCGYGIPNLNKAIQCMNNSVNMIIQDELQPFTKKENVYKMNEMNIHALPWPKNILEALGSTEAELKVTLSYFIEPGPGEIGWKDKYRYQSCGLRFDVINADEGIEDFEKRINIYMRGDDKNDKGEGTSGSERWYLGSDNRDVGSIHSDYMKLSAADLSEINQIAVYPVVGWWRERHHLDKYDSKVRYSLVVSISTPESNVDLYTSILTQIKNTVDITIPTV</sequence>
<dbReference type="InterPro" id="IPR000209">
    <property type="entry name" value="Peptidase_S8/S53_dom"/>
</dbReference>
<keyword evidence="3" id="KW-1185">Reference proteome</keyword>
<name>A0A7Y8VRZ3_9FIRM</name>
<dbReference type="EMBL" id="JABXYR010000002">
    <property type="protein sequence ID" value="NWO23528.1"/>
    <property type="molecule type" value="Genomic_DNA"/>
</dbReference>
<evidence type="ECO:0000313" key="3">
    <source>
        <dbReference type="Proteomes" id="UP000526307"/>
    </source>
</evidence>
<dbReference type="InterPro" id="IPR036852">
    <property type="entry name" value="Peptidase_S8/S53_dom_sf"/>
</dbReference>
<reference evidence="2 3" key="1">
    <citation type="submission" date="2020-06" db="EMBL/GenBank/DDBJ databases">
        <title>Mogibacterium timidum strain W9173 genomic sequence.</title>
        <authorList>
            <person name="Wade W.G."/>
            <person name="Johnston C.D."/>
            <person name="Chen T."/>
            <person name="Dewhirst F.E."/>
        </authorList>
    </citation>
    <scope>NUCLEOTIDE SEQUENCE [LARGE SCALE GENOMIC DNA]</scope>
    <source>
        <strain evidence="2 3">W9173</strain>
    </source>
</reference>
<dbReference type="GO" id="GO:0004252">
    <property type="term" value="F:serine-type endopeptidase activity"/>
    <property type="evidence" value="ECO:0007669"/>
    <property type="project" value="InterPro"/>
</dbReference>
<organism evidence="2 3">
    <name type="scientific">Mogibacterium timidum</name>
    <dbReference type="NCBI Taxonomy" id="35519"/>
    <lineage>
        <taxon>Bacteria</taxon>
        <taxon>Bacillati</taxon>
        <taxon>Bacillota</taxon>
        <taxon>Clostridia</taxon>
        <taxon>Peptostreptococcales</taxon>
        <taxon>Anaerovoracaceae</taxon>
        <taxon>Mogibacterium</taxon>
    </lineage>
</organism>
<dbReference type="Gene3D" id="3.40.50.200">
    <property type="entry name" value="Peptidase S8/S53 domain"/>
    <property type="match status" value="1"/>
</dbReference>
<dbReference type="SUPFAM" id="SSF52743">
    <property type="entry name" value="Subtilisin-like"/>
    <property type="match status" value="1"/>
</dbReference>
<protein>
    <submittedName>
        <fullName evidence="2">S8 family peptidase</fullName>
    </submittedName>
</protein>
<feature type="domain" description="Peptidase S8/S53" evidence="1">
    <location>
        <begin position="271"/>
        <end position="607"/>
    </location>
</feature>
<dbReference type="InterPro" id="IPR034074">
    <property type="entry name" value="Y4bN_pept_dom"/>
</dbReference>
<dbReference type="CDD" id="cd04847">
    <property type="entry name" value="Peptidases_S8_Subtilisin_like_2"/>
    <property type="match status" value="1"/>
</dbReference>
<dbReference type="Pfam" id="PF00082">
    <property type="entry name" value="Peptidase_S8"/>
    <property type="match status" value="1"/>
</dbReference>
<dbReference type="Proteomes" id="UP000526307">
    <property type="component" value="Unassembled WGS sequence"/>
</dbReference>
<dbReference type="RefSeq" id="WP_036379979.1">
    <property type="nucleotide sequence ID" value="NZ_JABXYR010000002.1"/>
</dbReference>
<proteinExistence type="predicted"/>
<evidence type="ECO:0000259" key="1">
    <source>
        <dbReference type="Pfam" id="PF00082"/>
    </source>
</evidence>
<dbReference type="GO" id="GO:0006508">
    <property type="term" value="P:proteolysis"/>
    <property type="evidence" value="ECO:0007669"/>
    <property type="project" value="InterPro"/>
</dbReference>